<dbReference type="InterPro" id="IPR001672">
    <property type="entry name" value="G6P_Isomerase"/>
</dbReference>
<dbReference type="PRINTS" id="PR00662">
    <property type="entry name" value="G6PISOMERASE"/>
</dbReference>
<comment type="similarity">
    <text evidence="2 7 8">Belongs to the GPI family.</text>
</comment>
<dbReference type="EC" id="5.3.1.9" evidence="7"/>
<accession>A0AAE3L0E1</accession>
<evidence type="ECO:0000256" key="6">
    <source>
        <dbReference type="ARBA" id="ARBA00029321"/>
    </source>
</evidence>
<gene>
    <name evidence="7" type="primary">pgi</name>
    <name evidence="9" type="ORF">J2T55_000330</name>
</gene>
<comment type="function">
    <text evidence="7">Catalyzes the reversible isomerization of glucose-6-phosphate to fructose-6-phosphate.</text>
</comment>
<dbReference type="Gene3D" id="1.10.1390.10">
    <property type="match status" value="1"/>
</dbReference>
<dbReference type="Pfam" id="PF00342">
    <property type="entry name" value="PGI"/>
    <property type="match status" value="1"/>
</dbReference>
<evidence type="ECO:0000256" key="8">
    <source>
        <dbReference type="RuleBase" id="RU000612"/>
    </source>
</evidence>
<keyword evidence="5 7" id="KW-0413">Isomerase</keyword>
<evidence type="ECO:0000313" key="9">
    <source>
        <dbReference type="EMBL" id="MCS3902334.1"/>
    </source>
</evidence>
<evidence type="ECO:0000256" key="2">
    <source>
        <dbReference type="ARBA" id="ARBA00006604"/>
    </source>
</evidence>
<comment type="pathway">
    <text evidence="1 7 8">Carbohydrate degradation; glycolysis; D-glyceraldehyde 3-phosphate and glycerone phosphate from D-glucose: step 2/4.</text>
</comment>
<dbReference type="PANTHER" id="PTHR11469:SF1">
    <property type="entry name" value="GLUCOSE-6-PHOSPHATE ISOMERASE"/>
    <property type="match status" value="1"/>
</dbReference>
<keyword evidence="7" id="KW-0963">Cytoplasm</keyword>
<dbReference type="Gene3D" id="3.40.50.10490">
    <property type="entry name" value="Glucose-6-phosphate isomerase like protein, domain 1"/>
    <property type="match status" value="2"/>
</dbReference>
<feature type="active site" evidence="7">
    <location>
        <position position="382"/>
    </location>
</feature>
<dbReference type="InterPro" id="IPR035476">
    <property type="entry name" value="SIS_PGI_1"/>
</dbReference>
<name>A0AAE3L0E1_9GAMM</name>
<dbReference type="CDD" id="cd05016">
    <property type="entry name" value="SIS_PGI_2"/>
    <property type="match status" value="1"/>
</dbReference>
<dbReference type="GO" id="GO:0097367">
    <property type="term" value="F:carbohydrate derivative binding"/>
    <property type="evidence" value="ECO:0007669"/>
    <property type="project" value="InterPro"/>
</dbReference>
<dbReference type="PROSITE" id="PS00765">
    <property type="entry name" value="P_GLUCOSE_ISOMERASE_1"/>
    <property type="match status" value="1"/>
</dbReference>
<dbReference type="Proteomes" id="UP001204445">
    <property type="component" value="Unassembled WGS sequence"/>
</dbReference>
<dbReference type="GO" id="GO:0048029">
    <property type="term" value="F:monosaccharide binding"/>
    <property type="evidence" value="ECO:0007669"/>
    <property type="project" value="TreeGrafter"/>
</dbReference>
<dbReference type="InterPro" id="IPR023096">
    <property type="entry name" value="G6P_Isomerase_C"/>
</dbReference>
<dbReference type="GO" id="GO:0006096">
    <property type="term" value="P:glycolytic process"/>
    <property type="evidence" value="ECO:0007669"/>
    <property type="project" value="UniProtKB-UniRule"/>
</dbReference>
<keyword evidence="3 7" id="KW-0312">Gluconeogenesis</keyword>
<evidence type="ECO:0000256" key="1">
    <source>
        <dbReference type="ARBA" id="ARBA00004926"/>
    </source>
</evidence>
<comment type="caution">
    <text evidence="9">The sequence shown here is derived from an EMBL/GenBank/DDBJ whole genome shotgun (WGS) entry which is preliminary data.</text>
</comment>
<dbReference type="NCBIfam" id="NF001211">
    <property type="entry name" value="PRK00179.1"/>
    <property type="match status" value="1"/>
</dbReference>
<dbReference type="InterPro" id="IPR035482">
    <property type="entry name" value="SIS_PGI_2"/>
</dbReference>
<dbReference type="InterPro" id="IPR018189">
    <property type="entry name" value="Phosphoglucose_isomerase_CS"/>
</dbReference>
<comment type="pathway">
    <text evidence="7">Carbohydrate biosynthesis; gluconeogenesis.</text>
</comment>
<evidence type="ECO:0000256" key="4">
    <source>
        <dbReference type="ARBA" id="ARBA00023152"/>
    </source>
</evidence>
<evidence type="ECO:0000256" key="7">
    <source>
        <dbReference type="HAMAP-Rule" id="MF_00473"/>
    </source>
</evidence>
<dbReference type="AlphaFoldDB" id="A0AAE3L0E1"/>
<dbReference type="SUPFAM" id="SSF53697">
    <property type="entry name" value="SIS domain"/>
    <property type="match status" value="1"/>
</dbReference>
<comment type="subcellular location">
    <subcellularLocation>
        <location evidence="7">Cytoplasm</location>
    </subcellularLocation>
</comment>
<evidence type="ECO:0000256" key="5">
    <source>
        <dbReference type="ARBA" id="ARBA00023235"/>
    </source>
</evidence>
<keyword evidence="10" id="KW-1185">Reference proteome</keyword>
<dbReference type="CDD" id="cd05015">
    <property type="entry name" value="SIS_PGI_1"/>
    <property type="match status" value="1"/>
</dbReference>
<feature type="active site" description="Proton donor" evidence="7">
    <location>
        <position position="351"/>
    </location>
</feature>
<dbReference type="GO" id="GO:0006094">
    <property type="term" value="P:gluconeogenesis"/>
    <property type="evidence" value="ECO:0007669"/>
    <property type="project" value="UniProtKB-UniRule"/>
</dbReference>
<reference evidence="9" key="1">
    <citation type="submission" date="2022-08" db="EMBL/GenBank/DDBJ databases">
        <title>Genomic Encyclopedia of Type Strains, Phase III (KMG-III): the genomes of soil and plant-associated and newly described type strains.</title>
        <authorList>
            <person name="Whitman W."/>
        </authorList>
    </citation>
    <scope>NUCLEOTIDE SEQUENCE</scope>
    <source>
        <strain evidence="9">HMT 1</strain>
    </source>
</reference>
<dbReference type="GO" id="GO:0051156">
    <property type="term" value="P:glucose 6-phosphate metabolic process"/>
    <property type="evidence" value="ECO:0007669"/>
    <property type="project" value="TreeGrafter"/>
</dbReference>
<dbReference type="GO" id="GO:0005829">
    <property type="term" value="C:cytosol"/>
    <property type="evidence" value="ECO:0007669"/>
    <property type="project" value="TreeGrafter"/>
</dbReference>
<evidence type="ECO:0000256" key="3">
    <source>
        <dbReference type="ARBA" id="ARBA00022432"/>
    </source>
</evidence>
<proteinExistence type="inferred from homology"/>
<comment type="catalytic activity">
    <reaction evidence="6 7 8">
        <text>alpha-D-glucose 6-phosphate = beta-D-fructose 6-phosphate</text>
        <dbReference type="Rhea" id="RHEA:11816"/>
        <dbReference type="ChEBI" id="CHEBI:57634"/>
        <dbReference type="ChEBI" id="CHEBI:58225"/>
        <dbReference type="EC" id="5.3.1.9"/>
    </reaction>
</comment>
<dbReference type="PROSITE" id="PS51463">
    <property type="entry name" value="P_GLUCOSE_ISOMERASE_3"/>
    <property type="match status" value="1"/>
</dbReference>
<dbReference type="InterPro" id="IPR046348">
    <property type="entry name" value="SIS_dom_sf"/>
</dbReference>
<protein>
    <recommendedName>
        <fullName evidence="7">Glucose-6-phosphate isomerase</fullName>
        <shortName evidence="7">GPI</shortName>
        <ecNumber evidence="7">5.3.1.9</ecNumber>
    </recommendedName>
    <alternativeName>
        <fullName evidence="7">Phosphoglucose isomerase</fullName>
        <shortName evidence="7">PGI</shortName>
    </alternativeName>
    <alternativeName>
        <fullName evidence="7">Phosphohexose isomerase</fullName>
        <shortName evidence="7">PHI</shortName>
    </alternativeName>
</protein>
<evidence type="ECO:0000313" key="10">
    <source>
        <dbReference type="Proteomes" id="UP001204445"/>
    </source>
</evidence>
<sequence>MNLRLTEARAWQALTEHFPEMRDQHLRNLFAADPERVRCHTLEVGPLYADFSKQPITATTLDLFARLADEMELSSARKQLFNGANINVTENRAALHTALRAADTDASLAAETQSAIRHELARMTDLHRRLTIGQVTGFSGQAISHVIHIGIGGSDLGPRLLAEALGTQQTNLDIRFVANLDPADLERTLADCAPARTLFIISSKSFTTLETRSNFDAARRWLQAAGCHDADLQRHFIAATASSDTAIAAGIDANNIYRFWDWVGGRYSVWSAAGLGAFLAVGPASFEQFLAGARRMDQHFRDSDWRHNLPALLAFISVWQVNFFNYGSHAIVPYDQRLSRLPDYLCQLVMESNGKSLRQDGQPIDWQTAPVTWGGVGSNAQHSFFQALHQGTRVVPVDFMAPLAGDASDTRQRNLLLSCLAQSRALMCGQHHPGEPQRDCPGNRPSNTLLYPQLSAEVLGMLLALYEHKTFVQAQLWQINPFDQWGVELGKSMTRELAQQVETPASNTSLDASTRSLLERYRAATGAE</sequence>
<feature type="active site" evidence="7">
    <location>
        <position position="491"/>
    </location>
</feature>
<dbReference type="HAMAP" id="MF_00473">
    <property type="entry name" value="G6P_isomerase"/>
    <property type="match status" value="1"/>
</dbReference>
<dbReference type="PROSITE" id="PS00174">
    <property type="entry name" value="P_GLUCOSE_ISOMERASE_2"/>
    <property type="match status" value="1"/>
</dbReference>
<organism evidence="9 10">
    <name type="scientific">Methylohalomonas lacus</name>
    <dbReference type="NCBI Taxonomy" id="398773"/>
    <lineage>
        <taxon>Bacteria</taxon>
        <taxon>Pseudomonadati</taxon>
        <taxon>Pseudomonadota</taxon>
        <taxon>Gammaproteobacteria</taxon>
        <taxon>Methylohalomonadales</taxon>
        <taxon>Methylohalomonadaceae</taxon>
        <taxon>Methylohalomonas</taxon>
    </lineage>
</organism>
<dbReference type="RefSeq" id="WP_259053840.1">
    <property type="nucleotide sequence ID" value="NZ_JANUCT010000002.1"/>
</dbReference>
<keyword evidence="4 7" id="KW-0324">Glycolysis</keyword>
<dbReference type="EMBL" id="JANUCT010000002">
    <property type="protein sequence ID" value="MCS3902334.1"/>
    <property type="molecule type" value="Genomic_DNA"/>
</dbReference>
<dbReference type="GO" id="GO:0004347">
    <property type="term" value="F:glucose-6-phosphate isomerase activity"/>
    <property type="evidence" value="ECO:0007669"/>
    <property type="project" value="UniProtKB-UniRule"/>
</dbReference>
<dbReference type="PANTHER" id="PTHR11469">
    <property type="entry name" value="GLUCOSE-6-PHOSPHATE ISOMERASE"/>
    <property type="match status" value="1"/>
</dbReference>